<evidence type="ECO:0000256" key="6">
    <source>
        <dbReference type="ARBA" id="ARBA00023136"/>
    </source>
</evidence>
<evidence type="ECO:0000256" key="3">
    <source>
        <dbReference type="ARBA" id="ARBA00022519"/>
    </source>
</evidence>
<keyword evidence="3" id="KW-0997">Cell inner membrane</keyword>
<evidence type="ECO:0000256" key="7">
    <source>
        <dbReference type="SAM" id="Phobius"/>
    </source>
</evidence>
<keyword evidence="2" id="KW-1003">Cell membrane</keyword>
<dbReference type="AlphaFoldDB" id="A0A1U9Z6H4"/>
<dbReference type="Proteomes" id="UP000191135">
    <property type="component" value="Chromosome"/>
</dbReference>
<dbReference type="GO" id="GO:0016020">
    <property type="term" value="C:membrane"/>
    <property type="evidence" value="ECO:0007669"/>
    <property type="project" value="UniProtKB-SubCell"/>
</dbReference>
<evidence type="ECO:0000313" key="10">
    <source>
        <dbReference type="Proteomes" id="UP000191135"/>
    </source>
</evidence>
<organism evidence="9 10">
    <name type="scientific">Martelella mediterranea DSM 17316</name>
    <dbReference type="NCBI Taxonomy" id="1122214"/>
    <lineage>
        <taxon>Bacteria</taxon>
        <taxon>Pseudomonadati</taxon>
        <taxon>Pseudomonadota</taxon>
        <taxon>Alphaproteobacteria</taxon>
        <taxon>Hyphomicrobiales</taxon>
        <taxon>Aurantimonadaceae</taxon>
        <taxon>Martelella</taxon>
    </lineage>
</organism>
<dbReference type="RefSeq" id="WP_051085194.1">
    <property type="nucleotide sequence ID" value="NZ_AQWH01000055.1"/>
</dbReference>
<accession>A0A1U9Z6H4</accession>
<evidence type="ECO:0000313" key="9">
    <source>
        <dbReference type="EMBL" id="AQZ53315.1"/>
    </source>
</evidence>
<sequence>MQTPRMGGGRMDHERRREPAINLPPVVIGALALLFAIFLVQEFLLSYRTNVMIWQDFGFLPVRYAHSLSQQGWAWLWSPLTYSLLHGGWTHIVFNAIWLAIFGAPVARRIGAVRFLILWVTSAAASAFFFAATDWGAVTVLIGASGVVSAYMGAACRFVFAGGRFLPQAHLGPRLAIADVFRDRTARAFVLVWLAGNLLIAVGVSFAGVSAGEIAWQAHIGGFLFGFLTFPLFDVKRPRTLVF</sequence>
<dbReference type="KEGG" id="mmed:Mame_04015"/>
<dbReference type="GO" id="GO:0004252">
    <property type="term" value="F:serine-type endopeptidase activity"/>
    <property type="evidence" value="ECO:0007669"/>
    <property type="project" value="InterPro"/>
</dbReference>
<keyword evidence="9" id="KW-0378">Hydrolase</keyword>
<keyword evidence="4 7" id="KW-0812">Transmembrane</keyword>
<comment type="subcellular location">
    <subcellularLocation>
        <location evidence="1">Membrane</location>
        <topology evidence="1">Multi-pass membrane protein</topology>
    </subcellularLocation>
</comment>
<evidence type="ECO:0000256" key="4">
    <source>
        <dbReference type="ARBA" id="ARBA00022692"/>
    </source>
</evidence>
<dbReference type="STRING" id="1122214.Mame_04015"/>
<dbReference type="eggNOG" id="COG0705">
    <property type="taxonomic scope" value="Bacteria"/>
</dbReference>
<evidence type="ECO:0000256" key="2">
    <source>
        <dbReference type="ARBA" id="ARBA00022475"/>
    </source>
</evidence>
<keyword evidence="6 7" id="KW-0472">Membrane</keyword>
<feature type="transmembrane region" description="Helical" evidence="7">
    <location>
        <begin position="188"/>
        <end position="208"/>
    </location>
</feature>
<feature type="transmembrane region" description="Helical" evidence="7">
    <location>
        <begin position="113"/>
        <end position="132"/>
    </location>
</feature>
<dbReference type="InterPro" id="IPR035952">
    <property type="entry name" value="Rhomboid-like_sf"/>
</dbReference>
<feature type="domain" description="Peptidase S54 rhomboid" evidence="8">
    <location>
        <begin position="76"/>
        <end position="229"/>
    </location>
</feature>
<dbReference type="Pfam" id="PF01694">
    <property type="entry name" value="Rhomboid"/>
    <property type="match status" value="1"/>
</dbReference>
<dbReference type="EC" id="3.4.21.105" evidence="9"/>
<feature type="transmembrane region" description="Helical" evidence="7">
    <location>
        <begin position="21"/>
        <end position="40"/>
    </location>
</feature>
<dbReference type="GO" id="GO:0006508">
    <property type="term" value="P:proteolysis"/>
    <property type="evidence" value="ECO:0007669"/>
    <property type="project" value="UniProtKB-KW"/>
</dbReference>
<keyword evidence="10" id="KW-1185">Reference proteome</keyword>
<gene>
    <name evidence="9" type="primary">glpG</name>
    <name evidence="9" type="ORF">Mame_04015</name>
</gene>
<evidence type="ECO:0000256" key="1">
    <source>
        <dbReference type="ARBA" id="ARBA00004141"/>
    </source>
</evidence>
<dbReference type="EMBL" id="CP020330">
    <property type="protein sequence ID" value="AQZ53315.1"/>
    <property type="molecule type" value="Genomic_DNA"/>
</dbReference>
<evidence type="ECO:0000259" key="8">
    <source>
        <dbReference type="Pfam" id="PF01694"/>
    </source>
</evidence>
<reference evidence="9 10" key="1">
    <citation type="submission" date="2017-03" db="EMBL/GenBank/DDBJ databases">
        <title>Foreign affairs: Plasmid Transfer between Roseobacters and Rhizobia.</title>
        <authorList>
            <person name="Bartling P."/>
            <person name="Bunk B."/>
            <person name="Overmann J."/>
            <person name="Brinkmann H."/>
            <person name="Petersen J."/>
        </authorList>
    </citation>
    <scope>NUCLEOTIDE SEQUENCE [LARGE SCALE GENOMIC DNA]</scope>
    <source>
        <strain evidence="9 10">MACL11</strain>
    </source>
</reference>
<feature type="transmembrane region" description="Helical" evidence="7">
    <location>
        <begin position="80"/>
        <end position="101"/>
    </location>
</feature>
<keyword evidence="5 7" id="KW-1133">Transmembrane helix</keyword>
<keyword evidence="9" id="KW-0645">Protease</keyword>
<name>A0A1U9Z6H4_9HYPH</name>
<dbReference type="SUPFAM" id="SSF144091">
    <property type="entry name" value="Rhomboid-like"/>
    <property type="match status" value="1"/>
</dbReference>
<feature type="transmembrane region" description="Helical" evidence="7">
    <location>
        <begin position="214"/>
        <end position="233"/>
    </location>
</feature>
<dbReference type="Gene3D" id="1.20.1540.10">
    <property type="entry name" value="Rhomboid-like"/>
    <property type="match status" value="1"/>
</dbReference>
<feature type="transmembrane region" description="Helical" evidence="7">
    <location>
        <begin position="138"/>
        <end position="160"/>
    </location>
</feature>
<protein>
    <submittedName>
        <fullName evidence="9">Rhomboid protease GlpG</fullName>
        <ecNumber evidence="9">3.4.21.105</ecNumber>
    </submittedName>
</protein>
<proteinExistence type="predicted"/>
<dbReference type="PANTHER" id="PTHR43066">
    <property type="entry name" value="RHOMBOID-RELATED PROTEIN"/>
    <property type="match status" value="1"/>
</dbReference>
<evidence type="ECO:0000256" key="5">
    <source>
        <dbReference type="ARBA" id="ARBA00022989"/>
    </source>
</evidence>
<dbReference type="PANTHER" id="PTHR43066:SF26">
    <property type="entry name" value="RHOMBOID PROTEASE GLPG"/>
    <property type="match status" value="1"/>
</dbReference>
<dbReference type="InterPro" id="IPR022764">
    <property type="entry name" value="Peptidase_S54_rhomboid_dom"/>
</dbReference>
<dbReference type="OrthoDB" id="9797190at2"/>